<gene>
    <name evidence="2" type="ORF">SDC9_59257</name>
</gene>
<name>A0A644X9Q1_9ZZZZ</name>
<protein>
    <recommendedName>
        <fullName evidence="1">N-acetyltransferase domain-containing protein</fullName>
    </recommendedName>
</protein>
<feature type="domain" description="N-acetyltransferase" evidence="1">
    <location>
        <begin position="27"/>
        <end position="177"/>
    </location>
</feature>
<dbReference type="CDD" id="cd04301">
    <property type="entry name" value="NAT_SF"/>
    <property type="match status" value="1"/>
</dbReference>
<dbReference type="InterPro" id="IPR008125">
    <property type="entry name" value="Streptothricin_AcTrfase"/>
</dbReference>
<dbReference type="GO" id="GO:0016747">
    <property type="term" value="F:acyltransferase activity, transferring groups other than amino-acyl groups"/>
    <property type="evidence" value="ECO:0007669"/>
    <property type="project" value="InterPro"/>
</dbReference>
<dbReference type="Pfam" id="PF00583">
    <property type="entry name" value="Acetyltransf_1"/>
    <property type="match status" value="1"/>
</dbReference>
<dbReference type="Gene3D" id="3.40.630.30">
    <property type="match status" value="1"/>
</dbReference>
<dbReference type="PRINTS" id="PR01754">
    <property type="entry name" value="SACTRNSFRASE"/>
</dbReference>
<proteinExistence type="predicted"/>
<dbReference type="PROSITE" id="PS51186">
    <property type="entry name" value="GNAT"/>
    <property type="match status" value="1"/>
</dbReference>
<dbReference type="SUPFAM" id="SSF55729">
    <property type="entry name" value="Acyl-CoA N-acyltransferases (Nat)"/>
    <property type="match status" value="1"/>
</dbReference>
<evidence type="ECO:0000313" key="2">
    <source>
        <dbReference type="EMBL" id="MPM12902.1"/>
    </source>
</evidence>
<dbReference type="EMBL" id="VSSQ01002037">
    <property type="protein sequence ID" value="MPM12902.1"/>
    <property type="molecule type" value="Genomic_DNA"/>
</dbReference>
<dbReference type="AlphaFoldDB" id="A0A644X9Q1"/>
<dbReference type="InterPro" id="IPR016181">
    <property type="entry name" value="Acyl_CoA_acyltransferase"/>
</dbReference>
<reference evidence="2" key="1">
    <citation type="submission" date="2019-08" db="EMBL/GenBank/DDBJ databases">
        <authorList>
            <person name="Kucharzyk K."/>
            <person name="Murdoch R.W."/>
            <person name="Higgins S."/>
            <person name="Loffler F."/>
        </authorList>
    </citation>
    <scope>NUCLEOTIDE SEQUENCE</scope>
</reference>
<sequence>MIEIKRITEVTKNDINIPNEPFTLWGKMIPTYDGSKWAYTTEKFDESKISWMAFPNENYDFDALKKECFFVGAYTECRKCVGLAIYRHDWLKYLYLDDLKVCKKYRGCGIGKLLLGEGKKIAAENDYRGIYTIGQDNNLSACLFYIKSGFAIGGFNTHIYGGTNQADKSNIYFYIDI</sequence>
<comment type="caution">
    <text evidence="2">The sequence shown here is derived from an EMBL/GenBank/DDBJ whole genome shotgun (WGS) entry which is preliminary data.</text>
</comment>
<evidence type="ECO:0000259" key="1">
    <source>
        <dbReference type="PROSITE" id="PS51186"/>
    </source>
</evidence>
<accession>A0A644X9Q1</accession>
<dbReference type="InterPro" id="IPR000182">
    <property type="entry name" value="GNAT_dom"/>
</dbReference>
<organism evidence="2">
    <name type="scientific">bioreactor metagenome</name>
    <dbReference type="NCBI Taxonomy" id="1076179"/>
    <lineage>
        <taxon>unclassified sequences</taxon>
        <taxon>metagenomes</taxon>
        <taxon>ecological metagenomes</taxon>
    </lineage>
</organism>